<dbReference type="InterPro" id="IPR007653">
    <property type="entry name" value="SPC3"/>
</dbReference>
<organism evidence="11 12">
    <name type="scientific">Tilletiaria anomala (strain ATCC 24038 / CBS 436.72 / UBC 951)</name>
    <dbReference type="NCBI Taxonomy" id="1037660"/>
    <lineage>
        <taxon>Eukaryota</taxon>
        <taxon>Fungi</taxon>
        <taxon>Dikarya</taxon>
        <taxon>Basidiomycota</taxon>
        <taxon>Ustilaginomycotina</taxon>
        <taxon>Exobasidiomycetes</taxon>
        <taxon>Georgefischeriales</taxon>
        <taxon>Tilletiariaceae</taxon>
        <taxon>Tilletiaria</taxon>
    </lineage>
</organism>
<accession>A0A066VRL1</accession>
<dbReference type="OrthoDB" id="10261524at2759"/>
<dbReference type="PANTHER" id="PTHR12804">
    <property type="entry name" value="MICROSOMAL SIGNAL PEPTIDASE 23 KD SUBUNIT SPC22/23"/>
    <property type="match status" value="1"/>
</dbReference>
<dbReference type="InParanoid" id="A0A066VRL1"/>
<evidence type="ECO:0000256" key="5">
    <source>
        <dbReference type="ARBA" id="ARBA00022968"/>
    </source>
</evidence>
<keyword evidence="3 10" id="KW-0812">Transmembrane</keyword>
<dbReference type="OMA" id="FWDDGHG"/>
<keyword evidence="7 9" id="KW-0472">Membrane</keyword>
<dbReference type="GO" id="GO:0045047">
    <property type="term" value="P:protein targeting to ER"/>
    <property type="evidence" value="ECO:0007669"/>
    <property type="project" value="TreeGrafter"/>
</dbReference>
<dbReference type="GO" id="GO:0005787">
    <property type="term" value="C:signal peptidase complex"/>
    <property type="evidence" value="ECO:0007669"/>
    <property type="project" value="UniProtKB-UniRule"/>
</dbReference>
<dbReference type="FunCoup" id="A0A066VRL1">
    <property type="interactions" value="171"/>
</dbReference>
<keyword evidence="6 10" id="KW-1133">Transmembrane helix</keyword>
<keyword evidence="12" id="KW-1185">Reference proteome</keyword>
<dbReference type="Pfam" id="PF04573">
    <property type="entry name" value="SPC22"/>
    <property type="match status" value="1"/>
</dbReference>
<evidence type="ECO:0000256" key="2">
    <source>
        <dbReference type="ARBA" id="ARBA00009289"/>
    </source>
</evidence>
<feature type="transmembrane region" description="Helical" evidence="10">
    <location>
        <begin position="14"/>
        <end position="34"/>
    </location>
</feature>
<comment type="similarity">
    <text evidence="2 9">Belongs to the SPCS3 family.</text>
</comment>
<name>A0A066VRL1_TILAU</name>
<comment type="caution">
    <text evidence="11">The sequence shown here is derived from an EMBL/GenBank/DDBJ whole genome shotgun (WGS) entry which is preliminary data.</text>
</comment>
<proteinExistence type="inferred from homology"/>
<keyword evidence="4 9" id="KW-0256">Endoplasmic reticulum</keyword>
<dbReference type="PIRSF" id="PIRSF016089">
    <property type="entry name" value="SPC22"/>
    <property type="match status" value="1"/>
</dbReference>
<dbReference type="GO" id="GO:0006465">
    <property type="term" value="P:signal peptide processing"/>
    <property type="evidence" value="ECO:0007669"/>
    <property type="project" value="UniProtKB-UniRule"/>
</dbReference>
<dbReference type="AlphaFoldDB" id="A0A066VRL1"/>
<evidence type="ECO:0000256" key="1">
    <source>
        <dbReference type="ARBA" id="ARBA00004648"/>
    </source>
</evidence>
<dbReference type="RefSeq" id="XP_013241719.1">
    <property type="nucleotide sequence ID" value="XM_013386265.1"/>
</dbReference>
<dbReference type="HOGENOM" id="CLU_068714_2_1_1"/>
<dbReference type="PANTHER" id="PTHR12804:SF0">
    <property type="entry name" value="SIGNAL PEPTIDASE COMPLEX SUBUNIT 3"/>
    <property type="match status" value="1"/>
</dbReference>
<evidence type="ECO:0000256" key="7">
    <source>
        <dbReference type="ARBA" id="ARBA00023136"/>
    </source>
</evidence>
<sequence>MAAMHTTFQRLNSVTAFGTSTILALLAIIAFFSFPVSYKPRGTVEVHSLKVVSGRAQYHFDRREQEYLTTEFDIDADFSGLFNWNTKQVFVSLAAEYISSKHPQNQVVVWDHIIRSKADAHVQAKGNLNKYGFREVSKSFNNITQAEFILKWNTMPYVGALAYGDQARTEPVPVPVRAIKEEGTQKSKKRLPY</sequence>
<keyword evidence="5" id="KW-0735">Signal-anchor</keyword>
<dbReference type="Proteomes" id="UP000027361">
    <property type="component" value="Unassembled WGS sequence"/>
</dbReference>
<evidence type="ECO:0000313" key="11">
    <source>
        <dbReference type="EMBL" id="KDN41429.1"/>
    </source>
</evidence>
<evidence type="ECO:0000256" key="10">
    <source>
        <dbReference type="SAM" id="Phobius"/>
    </source>
</evidence>
<evidence type="ECO:0000256" key="9">
    <source>
        <dbReference type="PIRNR" id="PIRNR016089"/>
    </source>
</evidence>
<comment type="function">
    <text evidence="8">Essential component of the signal peptidase complex (SPC) which catalyzes the cleavage of N-terminal signal sequences from nascent proteins as they are translocated into the lumen of the endoplasmic reticulum. Essential for the SPC catalytic activity, possibly by stabilizing and positioning the active center of the complex close to the lumenal surface. Essential for viability.</text>
</comment>
<dbReference type="GeneID" id="25264928"/>
<evidence type="ECO:0000256" key="8">
    <source>
        <dbReference type="ARBA" id="ARBA00045670"/>
    </source>
</evidence>
<comment type="subcellular location">
    <subcellularLocation>
        <location evidence="1">Endoplasmic reticulum membrane</location>
        <topology evidence="1">Single-pass type II membrane protein</topology>
    </subcellularLocation>
</comment>
<evidence type="ECO:0000256" key="3">
    <source>
        <dbReference type="ARBA" id="ARBA00022692"/>
    </source>
</evidence>
<protein>
    <recommendedName>
        <fullName evidence="9">Signal peptidase subunit 3</fullName>
    </recommendedName>
</protein>
<reference evidence="11 12" key="1">
    <citation type="submission" date="2014-05" db="EMBL/GenBank/DDBJ databases">
        <title>Draft genome sequence of a rare smut relative, Tilletiaria anomala UBC 951.</title>
        <authorList>
            <consortium name="DOE Joint Genome Institute"/>
            <person name="Toome M."/>
            <person name="Kuo A."/>
            <person name="Henrissat B."/>
            <person name="Lipzen A."/>
            <person name="Tritt A."/>
            <person name="Yoshinaga Y."/>
            <person name="Zane M."/>
            <person name="Barry K."/>
            <person name="Grigoriev I.V."/>
            <person name="Spatafora J.W."/>
            <person name="Aimea M.C."/>
        </authorList>
    </citation>
    <scope>NUCLEOTIDE SEQUENCE [LARGE SCALE GENOMIC DNA]</scope>
    <source>
        <strain evidence="11 12">UBC 951</strain>
    </source>
</reference>
<evidence type="ECO:0000313" key="12">
    <source>
        <dbReference type="Proteomes" id="UP000027361"/>
    </source>
</evidence>
<dbReference type="EMBL" id="JMSN01000080">
    <property type="protein sequence ID" value="KDN41429.1"/>
    <property type="molecule type" value="Genomic_DNA"/>
</dbReference>
<gene>
    <name evidence="11" type="ORF">K437DRAFT_258272</name>
</gene>
<evidence type="ECO:0000256" key="6">
    <source>
        <dbReference type="ARBA" id="ARBA00022989"/>
    </source>
</evidence>
<evidence type="ECO:0000256" key="4">
    <source>
        <dbReference type="ARBA" id="ARBA00022824"/>
    </source>
</evidence>
<dbReference type="STRING" id="1037660.A0A066VRL1"/>